<proteinExistence type="predicted"/>
<dbReference type="Antibodypedia" id="11982">
    <property type="antibodies" value="329 antibodies from 27 providers"/>
</dbReference>
<dbReference type="ExpressionAtlas" id="B0R075">
    <property type="expression patterns" value="baseline and differential"/>
</dbReference>
<reference evidence="1 3" key="1">
    <citation type="journal article" date="2009" name="PLoS Biol.">
        <title>Lineage-specific biology revealed by a finished genome assembly of the mouse.</title>
        <authorList>
            <consortium name="Mouse Genome Sequencing Consortium"/>
            <person name="Church D.M."/>
            <person name="Goodstadt L."/>
            <person name="Hillier L.W."/>
            <person name="Zody M.C."/>
            <person name="Goldstein S."/>
            <person name="She X."/>
            <person name="Bult C.J."/>
            <person name="Agarwala R."/>
            <person name="Cherry J.L."/>
            <person name="DiCuccio M."/>
            <person name="Hlavina W."/>
            <person name="Kapustin Y."/>
            <person name="Meric P."/>
            <person name="Maglott D."/>
            <person name="Birtle Z."/>
            <person name="Marques A.C."/>
            <person name="Graves T."/>
            <person name="Zhou S."/>
            <person name="Teague B."/>
            <person name="Potamousis K."/>
            <person name="Churas C."/>
            <person name="Place M."/>
            <person name="Herschleb J."/>
            <person name="Runnheim R."/>
            <person name="Forrest D."/>
            <person name="Amos-Landgraf J."/>
            <person name="Schwartz D.C."/>
            <person name="Cheng Z."/>
            <person name="Lindblad-Toh K."/>
            <person name="Eichler E.E."/>
            <person name="Ponting C.P."/>
        </authorList>
    </citation>
    <scope>NUCLEOTIDE SEQUENCE [LARGE SCALE GENOMIC DNA]</scope>
    <source>
        <strain evidence="1 3">C57BL/6J</strain>
    </source>
</reference>
<accession>B0R075</accession>
<gene>
    <name evidence="1 2" type="primary">Grhpr</name>
</gene>
<dbReference type="AGR" id="MGI:1923488"/>
<organism evidence="1 3">
    <name type="scientific">Mus musculus</name>
    <name type="common">Mouse</name>
    <dbReference type="NCBI Taxonomy" id="10090"/>
    <lineage>
        <taxon>Eukaryota</taxon>
        <taxon>Metazoa</taxon>
        <taxon>Chordata</taxon>
        <taxon>Craniata</taxon>
        <taxon>Vertebrata</taxon>
        <taxon>Euteleostomi</taxon>
        <taxon>Mammalia</taxon>
        <taxon>Eutheria</taxon>
        <taxon>Euarchontoglires</taxon>
        <taxon>Glires</taxon>
        <taxon>Rodentia</taxon>
        <taxon>Myomorpha</taxon>
        <taxon>Muroidea</taxon>
        <taxon>Muridae</taxon>
        <taxon>Murinae</taxon>
        <taxon>Mus</taxon>
        <taxon>Mus</taxon>
    </lineage>
</organism>
<dbReference type="HOGENOM" id="CLU_2984274_0_0_1"/>
<dbReference type="Ensembl" id="ENSMUST00000128973.2">
    <property type="protein sequence ID" value="ENSMUSP00000120061.2"/>
    <property type="gene ID" value="ENSMUSG00000035637.15"/>
</dbReference>
<reference evidence="1 3" key="2">
    <citation type="journal article" date="2011" name="PLoS Biol.">
        <title>Modernizing reference genome assemblies.</title>
        <authorList>
            <person name="Church D.M."/>
            <person name="Schneider V.A."/>
            <person name="Graves T."/>
            <person name="Auger K."/>
            <person name="Cunningham F."/>
            <person name="Bouk N."/>
            <person name="Chen H.C."/>
            <person name="Agarwala R."/>
            <person name="McLaren W.M."/>
            <person name="Ritchie G.R."/>
            <person name="Albracht D."/>
            <person name="Kremitzki M."/>
            <person name="Rock S."/>
            <person name="Kotkiewicz H."/>
            <person name="Kremitzki C."/>
            <person name="Wollam A."/>
            <person name="Trani L."/>
            <person name="Fulton L."/>
            <person name="Fulton R."/>
            <person name="Matthews L."/>
            <person name="Whitehead S."/>
            <person name="Chow W."/>
            <person name="Torrance J."/>
            <person name="Dunn M."/>
            <person name="Harden G."/>
            <person name="Threadgold G."/>
            <person name="Wood J."/>
            <person name="Collins J."/>
            <person name="Heath P."/>
            <person name="Griffiths G."/>
            <person name="Pelan S."/>
            <person name="Grafham D."/>
            <person name="Eichler E.E."/>
            <person name="Weinstock G."/>
            <person name="Mardis E.R."/>
            <person name="Wilson R.K."/>
            <person name="Howe K."/>
            <person name="Flicek P."/>
            <person name="Hubbard T."/>
        </authorList>
    </citation>
    <scope>NUCLEOTIDE SEQUENCE [LARGE SCALE GENOMIC DNA]</scope>
    <source>
        <strain evidence="1 3">C57BL/6J</strain>
    </source>
</reference>
<feature type="non-terminal residue" evidence="1">
    <location>
        <position position="58"/>
    </location>
</feature>
<reference evidence="1" key="3">
    <citation type="submission" date="2025-08" db="UniProtKB">
        <authorList>
            <consortium name="Ensembl"/>
        </authorList>
    </citation>
    <scope>IDENTIFICATION</scope>
    <source>
        <strain evidence="1">C57BL/6J</strain>
    </source>
</reference>
<protein>
    <submittedName>
        <fullName evidence="1">Glyoxylate reductase/hydroxypyruvate reductase</fullName>
    </submittedName>
</protein>
<dbReference type="MGI" id="MGI:1923488">
    <property type="gene designation" value="Grhpr"/>
</dbReference>
<sequence length="58" mass="6763">MTPSPERIWSKVWWGPMACSAASLTVWTRNFWMPQEPTSESSAPCLWGSTTWLWMKSR</sequence>
<dbReference type="AlphaFoldDB" id="B0R075"/>
<name>B0R075_MOUSE</name>
<dbReference type="GeneTree" id="ENSGT00940000158578"/>
<reference evidence="1" key="4">
    <citation type="submission" date="2025-09" db="UniProtKB">
        <authorList>
            <consortium name="Ensembl"/>
        </authorList>
    </citation>
    <scope>IDENTIFICATION</scope>
    <source>
        <strain evidence="1">C57BL/6J</strain>
    </source>
</reference>
<keyword evidence="3" id="KW-1185">Reference proteome</keyword>
<dbReference type="Proteomes" id="UP000000589">
    <property type="component" value="Chromosome 4"/>
</dbReference>
<evidence type="ECO:0000313" key="1">
    <source>
        <dbReference type="Ensembl" id="ENSMUSP00000120061.2"/>
    </source>
</evidence>
<dbReference type="VEuPathDB" id="HostDB:ENSMUSG00000035637"/>
<evidence type="ECO:0000313" key="3">
    <source>
        <dbReference type="Proteomes" id="UP000000589"/>
    </source>
</evidence>
<dbReference type="Bgee" id="ENSMUSG00000035637">
    <property type="expression patterns" value="Expressed in left lobe of liver and 257 other cell types or tissues"/>
</dbReference>
<evidence type="ECO:0000313" key="2">
    <source>
        <dbReference type="MGI" id="MGI:1923488"/>
    </source>
</evidence>